<accession>A0A8J2ZGM9</accession>
<dbReference type="EMBL" id="BMJV01000001">
    <property type="protein sequence ID" value="GGG60545.1"/>
    <property type="molecule type" value="Genomic_DNA"/>
</dbReference>
<reference evidence="1" key="1">
    <citation type="journal article" date="2014" name="Int. J. Syst. Evol. Microbiol.">
        <title>Complete genome sequence of Corynebacterium casei LMG S-19264T (=DSM 44701T), isolated from a smear-ripened cheese.</title>
        <authorList>
            <consortium name="US DOE Joint Genome Institute (JGI-PGF)"/>
            <person name="Walter F."/>
            <person name="Albersmeier A."/>
            <person name="Kalinowski J."/>
            <person name="Ruckert C."/>
        </authorList>
    </citation>
    <scope>NUCLEOTIDE SEQUENCE</scope>
    <source>
        <strain evidence="1">CGMCC 1.15762</strain>
    </source>
</reference>
<sequence>MTNRIAFWLALILVAAIAVDVIVFGAEHLLFLARKFFALLDWVAFWR</sequence>
<keyword evidence="2" id="KW-1185">Reference proteome</keyword>
<protein>
    <recommendedName>
        <fullName evidence="3">Glyceraldehyde-3-phosphate dehydrogenase</fullName>
    </recommendedName>
</protein>
<proteinExistence type="predicted"/>
<gene>
    <name evidence="1" type="ORF">GCM10011415_03090</name>
</gene>
<comment type="caution">
    <text evidence="1">The sequence shown here is derived from an EMBL/GenBank/DDBJ whole genome shotgun (WGS) entry which is preliminary data.</text>
</comment>
<evidence type="ECO:0000313" key="2">
    <source>
        <dbReference type="Proteomes" id="UP000617145"/>
    </source>
</evidence>
<evidence type="ECO:0000313" key="1">
    <source>
        <dbReference type="EMBL" id="GGG60545.1"/>
    </source>
</evidence>
<dbReference type="AlphaFoldDB" id="A0A8J2ZGM9"/>
<name>A0A8J2ZGM9_9RHOB</name>
<reference evidence="1" key="2">
    <citation type="submission" date="2020-09" db="EMBL/GenBank/DDBJ databases">
        <authorList>
            <person name="Sun Q."/>
            <person name="Zhou Y."/>
        </authorList>
    </citation>
    <scope>NUCLEOTIDE SEQUENCE</scope>
    <source>
        <strain evidence="1">CGMCC 1.15762</strain>
    </source>
</reference>
<dbReference type="Proteomes" id="UP000617145">
    <property type="component" value="Unassembled WGS sequence"/>
</dbReference>
<dbReference type="RefSeq" id="WP_188788134.1">
    <property type="nucleotide sequence ID" value="NZ_BMJV01000001.1"/>
</dbReference>
<evidence type="ECO:0008006" key="3">
    <source>
        <dbReference type="Google" id="ProtNLM"/>
    </source>
</evidence>
<organism evidence="1 2">
    <name type="scientific">Salipiger pallidus</name>
    <dbReference type="NCBI Taxonomy" id="1775170"/>
    <lineage>
        <taxon>Bacteria</taxon>
        <taxon>Pseudomonadati</taxon>
        <taxon>Pseudomonadota</taxon>
        <taxon>Alphaproteobacteria</taxon>
        <taxon>Rhodobacterales</taxon>
        <taxon>Roseobacteraceae</taxon>
        <taxon>Salipiger</taxon>
    </lineage>
</organism>